<evidence type="ECO:0000256" key="1">
    <source>
        <dbReference type="ARBA" id="ARBA00007637"/>
    </source>
</evidence>
<keyword evidence="4" id="KW-1185">Reference proteome</keyword>
<dbReference type="KEGG" id="plyc:GXP70_08110"/>
<proteinExistence type="inferred from homology"/>
<comment type="similarity">
    <text evidence="1">Belongs to the NAD(P)-dependent epimerase/dehydratase family.</text>
</comment>
<gene>
    <name evidence="3" type="ORF">GXP70_08110</name>
</gene>
<dbReference type="AlphaFoldDB" id="A0A6C0G085"/>
<dbReference type="SUPFAM" id="SSF51735">
    <property type="entry name" value="NAD(P)-binding Rossmann-fold domains"/>
    <property type="match status" value="1"/>
</dbReference>
<feature type="domain" description="NAD-dependent epimerase/dehydratase" evidence="2">
    <location>
        <begin position="3"/>
        <end position="225"/>
    </location>
</feature>
<dbReference type="PANTHER" id="PTHR43000">
    <property type="entry name" value="DTDP-D-GLUCOSE 4,6-DEHYDRATASE-RELATED"/>
    <property type="match status" value="1"/>
</dbReference>
<dbReference type="EMBL" id="CP048209">
    <property type="protein sequence ID" value="QHT59920.1"/>
    <property type="molecule type" value="Genomic_DNA"/>
</dbReference>
<name>A0A6C0G085_9BACL</name>
<dbReference type="InterPro" id="IPR036291">
    <property type="entry name" value="NAD(P)-bd_dom_sf"/>
</dbReference>
<evidence type="ECO:0000313" key="4">
    <source>
        <dbReference type="Proteomes" id="UP000476064"/>
    </source>
</evidence>
<dbReference type="Pfam" id="PF01370">
    <property type="entry name" value="Epimerase"/>
    <property type="match status" value="1"/>
</dbReference>
<dbReference type="Gene3D" id="3.40.50.720">
    <property type="entry name" value="NAD(P)-binding Rossmann-like Domain"/>
    <property type="match status" value="1"/>
</dbReference>
<dbReference type="RefSeq" id="WP_162355986.1">
    <property type="nucleotide sequence ID" value="NZ_CP048209.1"/>
</dbReference>
<organism evidence="3 4">
    <name type="scientific">Paenibacillus lycopersici</name>
    <dbReference type="NCBI Taxonomy" id="2704462"/>
    <lineage>
        <taxon>Bacteria</taxon>
        <taxon>Bacillati</taxon>
        <taxon>Bacillota</taxon>
        <taxon>Bacilli</taxon>
        <taxon>Bacillales</taxon>
        <taxon>Paenibacillaceae</taxon>
        <taxon>Paenibacillus</taxon>
    </lineage>
</organism>
<protein>
    <submittedName>
        <fullName evidence="3">NAD-dependent epimerase/dehydratase family protein</fullName>
    </submittedName>
</protein>
<dbReference type="Gene3D" id="3.90.25.10">
    <property type="entry name" value="UDP-galactose 4-epimerase, domain 1"/>
    <property type="match status" value="1"/>
</dbReference>
<reference evidence="3 4" key="1">
    <citation type="submission" date="2020-01" db="EMBL/GenBank/DDBJ databases">
        <title>Paenibacillus sp. nov., isolated from tomato rhizosphere.</title>
        <authorList>
            <person name="Weon H.-Y."/>
            <person name="Lee S.A."/>
        </authorList>
    </citation>
    <scope>NUCLEOTIDE SEQUENCE [LARGE SCALE GENOMIC DNA]</scope>
    <source>
        <strain evidence="3 4">12200R-189</strain>
    </source>
</reference>
<evidence type="ECO:0000259" key="2">
    <source>
        <dbReference type="Pfam" id="PF01370"/>
    </source>
</evidence>
<evidence type="ECO:0000313" key="3">
    <source>
        <dbReference type="EMBL" id="QHT59920.1"/>
    </source>
</evidence>
<accession>A0A6C0G085</accession>
<dbReference type="InterPro" id="IPR001509">
    <property type="entry name" value="Epimerase_deHydtase"/>
</dbReference>
<sequence length="313" mass="35002">MKVLVTGGAGFIGSHVVNALIQNDHNVIVVDNLSTGSKEKLHSDVKHYQVDITSEDLFDVVNEERPAAIIHHAAQIDVQLSLKEPVYDARVNILGTLNLLEAARKTGVEKIVYASSAAAYGNPLYLPVDENHPVAPISFYGASKFTPELYFELYSKLYNIRYVILRYANVYGIGQEVKGEGGVVAVFINRFINGETPVIYGDGEQTRDFVYVKDIAEANINALHFGNDVICNISRNEQTSINELINVLGDISGNGLIPRYAKERLGDIKHSRLDNSAALKELNWKPRYNLYNGLEETFTFYNQYKNEVILTRM</sequence>
<dbReference type="Proteomes" id="UP000476064">
    <property type="component" value="Chromosome"/>
</dbReference>